<comment type="similarity">
    <text evidence="1">Belongs to the TonB-dependent receptor family.</text>
</comment>
<dbReference type="PROSITE" id="PS52016">
    <property type="entry name" value="TONB_DEPENDENT_REC_3"/>
    <property type="match status" value="1"/>
</dbReference>
<dbReference type="EMBL" id="GL945017">
    <property type="protein sequence ID" value="EGN57778.1"/>
    <property type="molecule type" value="Genomic_DNA"/>
</dbReference>
<dbReference type="Gene3D" id="2.170.130.10">
    <property type="entry name" value="TonB-dependent receptor, plug domain"/>
    <property type="match status" value="1"/>
</dbReference>
<name>F8N9W1_9BACT</name>
<reference evidence="5" key="1">
    <citation type="journal article" date="2011" name="Stand. Genomic Sci.">
        <title>Non-contiguous finished genome sequence of the opportunistic oral pathogen Prevotella multisaccharivorax type strain (PPPA20).</title>
        <authorList>
            <person name="Pati A."/>
            <person name="Gronow S."/>
            <person name="Lu M."/>
            <person name="Lapidus A."/>
            <person name="Nolan M."/>
            <person name="Lucas S."/>
            <person name="Hammon N."/>
            <person name="Deshpande S."/>
            <person name="Cheng J.F."/>
            <person name="Tapia R."/>
            <person name="Han C."/>
            <person name="Goodwin L."/>
            <person name="Pitluck S."/>
            <person name="Liolios K."/>
            <person name="Pagani I."/>
            <person name="Mavromatis K."/>
            <person name="Mikhailova N."/>
            <person name="Huntemann M."/>
            <person name="Chen A."/>
            <person name="Palaniappan K."/>
            <person name="Land M."/>
            <person name="Hauser L."/>
            <person name="Detter J.C."/>
            <person name="Brambilla E.M."/>
            <person name="Rohde M."/>
            <person name="Goker M."/>
            <person name="Woyke T."/>
            <person name="Bristow J."/>
            <person name="Eisen J.A."/>
            <person name="Markowitz V."/>
            <person name="Hugenholtz P."/>
            <person name="Kyrpides N.C."/>
            <person name="Klenk H.P."/>
            <person name="Ivanova N."/>
        </authorList>
    </citation>
    <scope>NUCLEOTIDE SEQUENCE [LARGE SCALE GENOMIC DNA]</scope>
    <source>
        <strain evidence="5">DSM 17128</strain>
    </source>
</reference>
<gene>
    <name evidence="4" type="ORF">Premu_2402</name>
</gene>
<evidence type="ECO:0000256" key="2">
    <source>
        <dbReference type="SAM" id="SignalP"/>
    </source>
</evidence>
<keyword evidence="1" id="KW-0813">Transport</keyword>
<dbReference type="InterPro" id="IPR012910">
    <property type="entry name" value="Plug_dom"/>
</dbReference>
<dbReference type="GO" id="GO:0009279">
    <property type="term" value="C:cell outer membrane"/>
    <property type="evidence" value="ECO:0007669"/>
    <property type="project" value="UniProtKB-SubCell"/>
</dbReference>
<keyword evidence="1" id="KW-0998">Cell outer membrane</keyword>
<sequence>MKYKDYIAGGALMLFCLSVHAQDVTDTTAMHIAYGVQPSWAQTAAISTVKGDRLMEITSPTVGNSLKGLLPGLSILQKSGEPGYDFYMENMFTRGVSSFNGKQQMLVFVDGFETPLDNISTEEIESVSLLKDAAALAIYGSRGANGVLLITTKKGYRSTPKIGFRMQTGIQMPTIMDTPMDAYHYASLYNQALANDGKPPLYTDDALAAYQSGSNGYLYPNVNWKKQIYKNTTPLTMGELTFRGGGGGLNYYVMAGLLQNDGIYRGTDSKRRESANVDYARYNFRANLDVDITRYFRASLYSGVSLAEKTTPGGGGAEDYLKSVWTTPPNAFPVYNPNGSIGGTSLYTNPVANLLNRGLYKENSRSVQVIFGLQYDFSAFVRGLSAKVMFGYHNFMAETSPKTRDYARYSLTQTGVDAQNNPIYSYMQYGSDAALTATEGFRTSQSRVGLQAQIDYKRRFDKHGLHAMLLMLNDRYQVYNVRDDECYVNFAGRLTYDYEKRYIAELVASYMGTDNYARGHRFGVFPALSAAWVVSNESFMKTISWINFLKLRASYGLTGNNQTSARYIYDETYSGKGSYLFGIGSSQSSGFTEKTLANPSVTWEKKRMFNVGIDATFWKNLSVNFDIFHETQSDILTLPYAQILGFVGASYGGILPLMNVGKVTNHGFELKVRYQGNIRDKLTYFAEAGTWYAMSRVDEQGEDVKAESYLYKKGHPVWKPIVLEAEGFYTANDFDSDGKLKATLPQPQFGHVAPGDIKYKDYNGDQVVDDNDAHPVGNTTVPAWNYMLSGGVKYKGVDISVLFQGVAQRDIYLRGANIYSFENNGTASNLALDSWAPTNPDATYPRLSTVDFSNNYRTSTFWRRNGSFLRLRNVQIGYELSDAVSRALHLSSIYFYVNATNLFTLDHLGELGDAEQDYLLSYPLMRTVSVSLKLAF</sequence>
<protein>
    <submittedName>
        <fullName evidence="4">TonB-dependent receptor plug</fullName>
    </submittedName>
</protein>
<feature type="signal peptide" evidence="2">
    <location>
        <begin position="1"/>
        <end position="21"/>
    </location>
</feature>
<dbReference type="NCBIfam" id="TIGR04057">
    <property type="entry name" value="SusC_RagA_signa"/>
    <property type="match status" value="1"/>
</dbReference>
<dbReference type="InterPro" id="IPR023997">
    <property type="entry name" value="TonB-dep_OMP_SusC/RagA_CS"/>
</dbReference>
<keyword evidence="4" id="KW-0675">Receptor</keyword>
<dbReference type="RefSeq" id="WP_007575573.1">
    <property type="nucleotide sequence ID" value="NZ_BPTS01000002.1"/>
</dbReference>
<keyword evidence="1" id="KW-0812">Transmembrane</keyword>
<comment type="subcellular location">
    <subcellularLocation>
        <location evidence="1">Cell outer membrane</location>
        <topology evidence="1">Multi-pass membrane protein</topology>
    </subcellularLocation>
</comment>
<dbReference type="eggNOG" id="COG4206">
    <property type="taxonomic scope" value="Bacteria"/>
</dbReference>
<keyword evidence="2" id="KW-0732">Signal</keyword>
<keyword evidence="1" id="KW-0472">Membrane</keyword>
<dbReference type="AlphaFoldDB" id="F8N9W1"/>
<dbReference type="STRING" id="688246.Premu_2402"/>
<organism evidence="4 5">
    <name type="scientific">Hallella multisaccharivorax DSM 17128</name>
    <dbReference type="NCBI Taxonomy" id="688246"/>
    <lineage>
        <taxon>Bacteria</taxon>
        <taxon>Pseudomonadati</taxon>
        <taxon>Bacteroidota</taxon>
        <taxon>Bacteroidia</taxon>
        <taxon>Bacteroidales</taxon>
        <taxon>Prevotellaceae</taxon>
        <taxon>Hallella</taxon>
    </lineage>
</organism>
<evidence type="ECO:0000313" key="4">
    <source>
        <dbReference type="EMBL" id="EGN57778.1"/>
    </source>
</evidence>
<keyword evidence="5" id="KW-1185">Reference proteome</keyword>
<dbReference type="HOGENOM" id="CLU_004317_1_0_10"/>
<evidence type="ECO:0000256" key="1">
    <source>
        <dbReference type="PROSITE-ProRule" id="PRU01360"/>
    </source>
</evidence>
<dbReference type="InterPro" id="IPR023996">
    <property type="entry name" value="TonB-dep_OMP_SusC/RagA"/>
</dbReference>
<evidence type="ECO:0000313" key="5">
    <source>
        <dbReference type="Proteomes" id="UP000002772"/>
    </source>
</evidence>
<dbReference type="Proteomes" id="UP000002772">
    <property type="component" value="Unassembled WGS sequence"/>
</dbReference>
<accession>F8N9W1</accession>
<keyword evidence="1" id="KW-1134">Transmembrane beta strand</keyword>
<dbReference type="NCBIfam" id="TIGR04056">
    <property type="entry name" value="OMP_RagA_SusC"/>
    <property type="match status" value="1"/>
</dbReference>
<dbReference type="Pfam" id="PF07715">
    <property type="entry name" value="Plug"/>
    <property type="match status" value="1"/>
</dbReference>
<feature type="chain" id="PRO_5003375522" evidence="2">
    <location>
        <begin position="22"/>
        <end position="936"/>
    </location>
</feature>
<feature type="domain" description="TonB-dependent receptor plug" evidence="3">
    <location>
        <begin position="42"/>
        <end position="147"/>
    </location>
</feature>
<dbReference type="InterPro" id="IPR039426">
    <property type="entry name" value="TonB-dep_rcpt-like"/>
</dbReference>
<dbReference type="SUPFAM" id="SSF56935">
    <property type="entry name" value="Porins"/>
    <property type="match status" value="1"/>
</dbReference>
<dbReference type="OrthoDB" id="1032271at2"/>
<evidence type="ECO:0000259" key="3">
    <source>
        <dbReference type="Pfam" id="PF07715"/>
    </source>
</evidence>
<proteinExistence type="inferred from homology"/>
<dbReference type="InterPro" id="IPR037066">
    <property type="entry name" value="Plug_dom_sf"/>
</dbReference>